<dbReference type="AlphaFoldDB" id="A0A5B6TAL8"/>
<organism evidence="2 3">
    <name type="scientific">Rufibacter hautae</name>
    <dbReference type="NCBI Taxonomy" id="2595005"/>
    <lineage>
        <taxon>Bacteria</taxon>
        <taxon>Pseudomonadati</taxon>
        <taxon>Bacteroidota</taxon>
        <taxon>Cytophagia</taxon>
        <taxon>Cytophagales</taxon>
        <taxon>Hymenobacteraceae</taxon>
        <taxon>Rufibacter</taxon>
    </lineage>
</organism>
<evidence type="ECO:0000313" key="3">
    <source>
        <dbReference type="Proteomes" id="UP000324133"/>
    </source>
</evidence>
<dbReference type="EMBL" id="VKKY01000003">
    <property type="protein sequence ID" value="KAA3436917.1"/>
    <property type="molecule type" value="Genomic_DNA"/>
</dbReference>
<dbReference type="RefSeq" id="WP_149092858.1">
    <property type="nucleotide sequence ID" value="NZ_VKKY01000003.1"/>
</dbReference>
<evidence type="ECO:0000256" key="1">
    <source>
        <dbReference type="SAM" id="SignalP"/>
    </source>
</evidence>
<feature type="signal peptide" evidence="1">
    <location>
        <begin position="1"/>
        <end position="20"/>
    </location>
</feature>
<dbReference type="Proteomes" id="UP000324133">
    <property type="component" value="Unassembled WGS sequence"/>
</dbReference>
<evidence type="ECO:0000313" key="2">
    <source>
        <dbReference type="EMBL" id="KAA3436917.1"/>
    </source>
</evidence>
<accession>A0A5B6TAL8</accession>
<feature type="chain" id="PRO_5022786050" evidence="1">
    <location>
        <begin position="21"/>
        <end position="104"/>
    </location>
</feature>
<keyword evidence="3" id="KW-1185">Reference proteome</keyword>
<proteinExistence type="predicted"/>
<protein>
    <submittedName>
        <fullName evidence="2">Uncharacterized protein</fullName>
    </submittedName>
</protein>
<gene>
    <name evidence="2" type="ORF">FOA19_21315</name>
</gene>
<sequence length="104" mass="11152">MKKLYAALLLTFTLLGSTVAGTLPSATTTARTIAEALQLNEYHYLRIRNLEVARLKEVAAPGADVAAVNKKYAAALVIVLGANQQKAFEAFGKDHPTVQIAQVQ</sequence>
<dbReference type="OrthoDB" id="9911680at2"/>
<comment type="caution">
    <text evidence="2">The sequence shown here is derived from an EMBL/GenBank/DDBJ whole genome shotgun (WGS) entry which is preliminary data.</text>
</comment>
<name>A0A5B6TAL8_9BACT</name>
<keyword evidence="1" id="KW-0732">Signal</keyword>
<reference evidence="2 3" key="1">
    <citation type="submission" date="2019-07" db="EMBL/GenBank/DDBJ databases">
        <title>Rufibacter sp. nov., isolated from lake sediment.</title>
        <authorList>
            <person name="Qu J.-H."/>
        </authorList>
    </citation>
    <scope>NUCLEOTIDE SEQUENCE [LARGE SCALE GENOMIC DNA]</scope>
    <source>
        <strain evidence="2 3">NBS58-1</strain>
    </source>
</reference>